<dbReference type="InterPro" id="IPR047127">
    <property type="entry name" value="MutT-like"/>
</dbReference>
<keyword evidence="4" id="KW-0235">DNA replication</keyword>
<feature type="domain" description="Nudix hydrolase" evidence="18">
    <location>
        <begin position="6"/>
        <end position="131"/>
    </location>
</feature>
<dbReference type="GO" id="GO:0046872">
    <property type="term" value="F:metal ion binding"/>
    <property type="evidence" value="ECO:0007669"/>
    <property type="project" value="UniProtKB-KW"/>
</dbReference>
<dbReference type="PROSITE" id="PS00893">
    <property type="entry name" value="NUDIX_BOX"/>
    <property type="match status" value="1"/>
</dbReference>
<organism evidence="19 20">
    <name type="scientific">Thiosulfativibrio zosterae</name>
    <dbReference type="NCBI Taxonomy" id="2675053"/>
    <lineage>
        <taxon>Bacteria</taxon>
        <taxon>Pseudomonadati</taxon>
        <taxon>Pseudomonadota</taxon>
        <taxon>Gammaproteobacteria</taxon>
        <taxon>Thiotrichales</taxon>
        <taxon>Piscirickettsiaceae</taxon>
        <taxon>Thiosulfativibrio</taxon>
    </lineage>
</organism>
<evidence type="ECO:0000256" key="9">
    <source>
        <dbReference type="ARBA" id="ARBA00023204"/>
    </source>
</evidence>
<dbReference type="InterPro" id="IPR020084">
    <property type="entry name" value="NUDIX_hydrolase_CS"/>
</dbReference>
<evidence type="ECO:0000256" key="16">
    <source>
        <dbReference type="ARBA" id="ARBA00042798"/>
    </source>
</evidence>
<reference evidence="20" key="1">
    <citation type="submission" date="2019-11" db="EMBL/GenBank/DDBJ databases">
        <title>Isolation and characterization of two novel species in the genus Thiomicrorhabdus.</title>
        <authorList>
            <person name="Mochizuki J."/>
            <person name="Kojima H."/>
            <person name="Fukui M."/>
        </authorList>
    </citation>
    <scope>NUCLEOTIDE SEQUENCE [LARGE SCALE GENOMIC DNA]</scope>
    <source>
        <strain evidence="20">AkT22</strain>
    </source>
</reference>
<keyword evidence="3" id="KW-0515">Mutator protein</keyword>
<keyword evidence="5" id="KW-0479">Metal-binding</keyword>
<protein>
    <recommendedName>
        <fullName evidence="13">8-oxo-dGTP diphosphatase</fullName>
        <ecNumber evidence="12">3.6.1.55</ecNumber>
    </recommendedName>
    <alternativeName>
        <fullName evidence="16">7,8-dihydro-8-oxoguanine-triphosphatase</fullName>
    </alternativeName>
    <alternativeName>
        <fullName evidence="15">Mutator protein MutT</fullName>
    </alternativeName>
    <alternativeName>
        <fullName evidence="14">dGTP pyrophosphohydrolase</fullName>
    </alternativeName>
</protein>
<evidence type="ECO:0000256" key="1">
    <source>
        <dbReference type="ARBA" id="ARBA00001946"/>
    </source>
</evidence>
<dbReference type="PROSITE" id="PS51462">
    <property type="entry name" value="NUDIX"/>
    <property type="match status" value="1"/>
</dbReference>
<dbReference type="EC" id="3.6.1.55" evidence="12"/>
<comment type="cofactor">
    <cofactor evidence="1">
        <name>Mg(2+)</name>
        <dbReference type="ChEBI" id="CHEBI:18420"/>
    </cofactor>
</comment>
<evidence type="ECO:0000256" key="15">
    <source>
        <dbReference type="ARBA" id="ARBA00041979"/>
    </source>
</evidence>
<evidence type="ECO:0000256" key="4">
    <source>
        <dbReference type="ARBA" id="ARBA00022705"/>
    </source>
</evidence>
<dbReference type="GO" id="GO:0044716">
    <property type="term" value="F:8-oxo-GDP phosphatase activity"/>
    <property type="evidence" value="ECO:0007669"/>
    <property type="project" value="TreeGrafter"/>
</dbReference>
<dbReference type="CDD" id="cd03425">
    <property type="entry name" value="NUDIX_MutT_NudA_like"/>
    <property type="match status" value="1"/>
</dbReference>
<dbReference type="GO" id="GO:0008413">
    <property type="term" value="F:8-oxo-7,8-dihydroguanosine triphosphate pyrophosphatase activity"/>
    <property type="evidence" value="ECO:0007669"/>
    <property type="project" value="TreeGrafter"/>
</dbReference>
<evidence type="ECO:0000256" key="7">
    <source>
        <dbReference type="ARBA" id="ARBA00022801"/>
    </source>
</evidence>
<evidence type="ECO:0000256" key="12">
    <source>
        <dbReference type="ARBA" id="ARBA00038905"/>
    </source>
</evidence>
<keyword evidence="20" id="KW-1185">Reference proteome</keyword>
<keyword evidence="9" id="KW-0234">DNA repair</keyword>
<dbReference type="EMBL" id="AP021888">
    <property type="protein sequence ID" value="BBP43524.1"/>
    <property type="molecule type" value="Genomic_DNA"/>
</dbReference>
<dbReference type="InterPro" id="IPR000086">
    <property type="entry name" value="NUDIX_hydrolase_dom"/>
</dbReference>
<gene>
    <name evidence="19" type="ORF">THMIRHAT_12700</name>
</gene>
<dbReference type="PANTHER" id="PTHR47707:SF1">
    <property type="entry name" value="NUDIX HYDROLASE FAMILY PROTEIN"/>
    <property type="match status" value="1"/>
</dbReference>
<evidence type="ECO:0000256" key="10">
    <source>
        <dbReference type="ARBA" id="ARBA00035861"/>
    </source>
</evidence>
<comment type="catalytic activity">
    <reaction evidence="10">
        <text>8-oxo-dGTP + H2O = 8-oxo-dGMP + diphosphate + H(+)</text>
        <dbReference type="Rhea" id="RHEA:31575"/>
        <dbReference type="ChEBI" id="CHEBI:15377"/>
        <dbReference type="ChEBI" id="CHEBI:15378"/>
        <dbReference type="ChEBI" id="CHEBI:33019"/>
        <dbReference type="ChEBI" id="CHEBI:63224"/>
        <dbReference type="ChEBI" id="CHEBI:77896"/>
        <dbReference type="EC" id="3.6.1.55"/>
    </reaction>
</comment>
<evidence type="ECO:0000256" key="14">
    <source>
        <dbReference type="ARBA" id="ARBA00041592"/>
    </source>
</evidence>
<comment type="catalytic activity">
    <reaction evidence="11">
        <text>8-oxo-GTP + H2O = 8-oxo-GMP + diphosphate + H(+)</text>
        <dbReference type="Rhea" id="RHEA:67616"/>
        <dbReference type="ChEBI" id="CHEBI:15377"/>
        <dbReference type="ChEBI" id="CHEBI:15378"/>
        <dbReference type="ChEBI" id="CHEBI:33019"/>
        <dbReference type="ChEBI" id="CHEBI:143553"/>
        <dbReference type="ChEBI" id="CHEBI:145694"/>
    </reaction>
</comment>
<keyword evidence="7 17" id="KW-0378">Hydrolase</keyword>
<name>A0A6F8PNA6_9GAMM</name>
<keyword evidence="6" id="KW-0227">DNA damage</keyword>
<dbReference type="GO" id="GO:0035539">
    <property type="term" value="F:8-oxo-7,8-dihydrodeoxyguanosine triphosphate pyrophosphatase activity"/>
    <property type="evidence" value="ECO:0007669"/>
    <property type="project" value="UniProtKB-EC"/>
</dbReference>
<dbReference type="PRINTS" id="PR00502">
    <property type="entry name" value="NUDIXFAMILY"/>
</dbReference>
<dbReference type="KEGG" id="tzo:THMIRHAT_12700"/>
<comment type="similarity">
    <text evidence="2 17">Belongs to the Nudix hydrolase family.</text>
</comment>
<dbReference type="Pfam" id="PF00293">
    <property type="entry name" value="NUDIX"/>
    <property type="match status" value="1"/>
</dbReference>
<evidence type="ECO:0000256" key="17">
    <source>
        <dbReference type="RuleBase" id="RU003476"/>
    </source>
</evidence>
<evidence type="ECO:0000256" key="3">
    <source>
        <dbReference type="ARBA" id="ARBA00022457"/>
    </source>
</evidence>
<dbReference type="Proteomes" id="UP000501466">
    <property type="component" value="Chromosome"/>
</dbReference>
<dbReference type="RefSeq" id="WP_173291315.1">
    <property type="nucleotide sequence ID" value="NZ_AP021888.1"/>
</dbReference>
<dbReference type="GO" id="GO:0006281">
    <property type="term" value="P:DNA repair"/>
    <property type="evidence" value="ECO:0007669"/>
    <property type="project" value="UniProtKB-KW"/>
</dbReference>
<keyword evidence="8" id="KW-0460">Magnesium</keyword>
<evidence type="ECO:0000256" key="6">
    <source>
        <dbReference type="ARBA" id="ARBA00022763"/>
    </source>
</evidence>
<evidence type="ECO:0000256" key="2">
    <source>
        <dbReference type="ARBA" id="ARBA00005582"/>
    </source>
</evidence>
<dbReference type="GO" id="GO:0006260">
    <property type="term" value="P:DNA replication"/>
    <property type="evidence" value="ECO:0007669"/>
    <property type="project" value="UniProtKB-KW"/>
</dbReference>
<evidence type="ECO:0000256" key="5">
    <source>
        <dbReference type="ARBA" id="ARBA00022723"/>
    </source>
</evidence>
<evidence type="ECO:0000256" key="8">
    <source>
        <dbReference type="ARBA" id="ARBA00022842"/>
    </source>
</evidence>
<evidence type="ECO:0000313" key="19">
    <source>
        <dbReference type="EMBL" id="BBP43524.1"/>
    </source>
</evidence>
<dbReference type="SUPFAM" id="SSF55811">
    <property type="entry name" value="Nudix"/>
    <property type="match status" value="1"/>
</dbReference>
<sequence length="134" mass="15224">MSKNLNIKQVTAAIAIQNGKVLITRRATNEKLAGLWEFPGGKLEANETLFECIEREIKEELGVLCLAKEIFTEAIYEYEFGAIKLIAIFIEFESTEFKLTVHDQAEWCFISELGQYELAPADIPIAKELIKCHQ</sequence>
<proteinExistence type="inferred from homology"/>
<dbReference type="Gene3D" id="3.90.79.10">
    <property type="entry name" value="Nucleoside Triphosphate Pyrophosphohydrolase"/>
    <property type="match status" value="1"/>
</dbReference>
<evidence type="ECO:0000256" key="13">
    <source>
        <dbReference type="ARBA" id="ARBA00040794"/>
    </source>
</evidence>
<accession>A0A6F8PNA6</accession>
<evidence type="ECO:0000256" key="11">
    <source>
        <dbReference type="ARBA" id="ARBA00036904"/>
    </source>
</evidence>
<evidence type="ECO:0000313" key="20">
    <source>
        <dbReference type="Proteomes" id="UP000501466"/>
    </source>
</evidence>
<dbReference type="InterPro" id="IPR020476">
    <property type="entry name" value="Nudix_hydrolase"/>
</dbReference>
<evidence type="ECO:0000259" key="18">
    <source>
        <dbReference type="PROSITE" id="PS51462"/>
    </source>
</evidence>
<dbReference type="GO" id="GO:0044715">
    <property type="term" value="F:8-oxo-dGDP phosphatase activity"/>
    <property type="evidence" value="ECO:0007669"/>
    <property type="project" value="TreeGrafter"/>
</dbReference>
<dbReference type="PANTHER" id="PTHR47707">
    <property type="entry name" value="8-OXO-DGTP DIPHOSPHATASE"/>
    <property type="match status" value="1"/>
</dbReference>
<dbReference type="AlphaFoldDB" id="A0A6F8PNA6"/>
<dbReference type="InterPro" id="IPR015797">
    <property type="entry name" value="NUDIX_hydrolase-like_dom_sf"/>
</dbReference>